<name>D3DXY6_CUPMC</name>
<dbReference type="Proteomes" id="UP000002429">
    <property type="component" value="Chromosome"/>
</dbReference>
<dbReference type="EMBL" id="CP000352">
    <property type="protein sequence ID" value="ADC45156.1"/>
    <property type="molecule type" value="Genomic_DNA"/>
</dbReference>
<evidence type="ECO:0000313" key="1">
    <source>
        <dbReference type="EMBL" id="ADC45156.1"/>
    </source>
</evidence>
<gene>
    <name evidence="1" type="ordered locus">Rmet_6549</name>
</gene>
<reference evidence="2" key="1">
    <citation type="journal article" date="2010" name="PLoS ONE">
        <title>The complete genome sequence of Cupriavidus metallidurans strain CH34, a master survivalist in harsh and anthropogenic environments.</title>
        <authorList>
            <person name="Janssen P.J."/>
            <person name="Van Houdt R."/>
            <person name="Moors H."/>
            <person name="Monsieurs P."/>
            <person name="Morin N."/>
            <person name="Michaux A."/>
            <person name="Benotmane M.A."/>
            <person name="Leys N."/>
            <person name="Vallaeys T."/>
            <person name="Lapidus A."/>
            <person name="Monchy S."/>
            <person name="Medigue C."/>
            <person name="Taghavi S."/>
            <person name="McCorkle S."/>
            <person name="Dunn J."/>
            <person name="van der Lelie D."/>
            <person name="Mergeay M."/>
        </authorList>
    </citation>
    <scope>NUCLEOTIDE SEQUENCE [LARGE SCALE GENOMIC DNA]</scope>
    <source>
        <strain evidence="2">ATCC 43123 / DSM 2839 / NBRC 102507 / CH34</strain>
    </source>
</reference>
<dbReference type="STRING" id="266264.Rmet_6549"/>
<evidence type="ECO:0000313" key="2">
    <source>
        <dbReference type="Proteomes" id="UP000002429"/>
    </source>
</evidence>
<dbReference type="HOGENOM" id="CLU_3256804_0_0_4"/>
<accession>D3DXY6</accession>
<proteinExistence type="predicted"/>
<organism evidence="1 2">
    <name type="scientific">Cupriavidus metallidurans (strain ATCC 43123 / DSM 2839 / NBRC 102507 / CH34)</name>
    <name type="common">Ralstonia metallidurans</name>
    <dbReference type="NCBI Taxonomy" id="266264"/>
    <lineage>
        <taxon>Bacteria</taxon>
        <taxon>Pseudomonadati</taxon>
        <taxon>Pseudomonadota</taxon>
        <taxon>Betaproteobacteria</taxon>
        <taxon>Burkholderiales</taxon>
        <taxon>Burkholderiaceae</taxon>
        <taxon>Cupriavidus</taxon>
    </lineage>
</organism>
<protein>
    <submittedName>
        <fullName evidence="1">Uncharacterized protein</fullName>
    </submittedName>
</protein>
<dbReference type="KEGG" id="rme:Rmet_6549"/>
<sequence length="42" mass="4529">MIVAAIARYLRGSVSGFGSQSIMVFNPDISRLVVASNMAKDR</sequence>
<dbReference type="AlphaFoldDB" id="D3DXY6"/>
<keyword evidence="2" id="KW-1185">Reference proteome</keyword>